<dbReference type="RefSeq" id="XP_068367505.1">
    <property type="nucleotide sequence ID" value="XM_068498303.1"/>
</dbReference>
<comment type="caution">
    <text evidence="3">The sequence shown here is derived from an EMBL/GenBank/DDBJ whole genome shotgun (WGS) entry which is preliminary data.</text>
</comment>
<dbReference type="Proteomes" id="UP000179807">
    <property type="component" value="Unassembled WGS sequence"/>
</dbReference>
<keyword evidence="1" id="KW-0175">Coiled coil</keyword>
<feature type="compositionally biased region" description="Low complexity" evidence="2">
    <location>
        <begin position="1311"/>
        <end position="1323"/>
    </location>
</feature>
<evidence type="ECO:0000256" key="2">
    <source>
        <dbReference type="SAM" id="MobiDB-lite"/>
    </source>
</evidence>
<feature type="region of interest" description="Disordered" evidence="2">
    <location>
        <begin position="850"/>
        <end position="875"/>
    </location>
</feature>
<gene>
    <name evidence="3" type="ORF">TRFO_15290</name>
</gene>
<evidence type="ECO:0000313" key="3">
    <source>
        <dbReference type="EMBL" id="OHT14369.1"/>
    </source>
</evidence>
<keyword evidence="4" id="KW-1185">Reference proteome</keyword>
<name>A0A1J4KSV2_9EUKA</name>
<dbReference type="EMBL" id="MLAK01000384">
    <property type="protein sequence ID" value="OHT14369.1"/>
    <property type="molecule type" value="Genomic_DNA"/>
</dbReference>
<protein>
    <recommendedName>
        <fullName evidence="5">Viral A-type inclusion protein</fullName>
    </recommendedName>
</protein>
<dbReference type="GeneID" id="94833007"/>
<reference evidence="3" key="1">
    <citation type="submission" date="2016-10" db="EMBL/GenBank/DDBJ databases">
        <authorList>
            <person name="Benchimol M."/>
            <person name="Almeida L.G."/>
            <person name="Vasconcelos A.T."/>
            <person name="Perreira-Neves A."/>
            <person name="Rosa I.A."/>
            <person name="Tasca T."/>
            <person name="Bogo M.R."/>
            <person name="de Souza W."/>
        </authorList>
    </citation>
    <scope>NUCLEOTIDE SEQUENCE [LARGE SCALE GENOMIC DNA]</scope>
    <source>
        <strain evidence="3">K</strain>
    </source>
</reference>
<evidence type="ECO:0000313" key="4">
    <source>
        <dbReference type="Proteomes" id="UP000179807"/>
    </source>
</evidence>
<feature type="compositionally biased region" description="Polar residues" evidence="2">
    <location>
        <begin position="1301"/>
        <end position="1310"/>
    </location>
</feature>
<feature type="compositionally biased region" description="Polar residues" evidence="2">
    <location>
        <begin position="851"/>
        <end position="861"/>
    </location>
</feature>
<organism evidence="3 4">
    <name type="scientific">Tritrichomonas foetus</name>
    <dbReference type="NCBI Taxonomy" id="1144522"/>
    <lineage>
        <taxon>Eukaryota</taxon>
        <taxon>Metamonada</taxon>
        <taxon>Parabasalia</taxon>
        <taxon>Tritrichomonadida</taxon>
        <taxon>Tritrichomonadidae</taxon>
        <taxon>Tritrichomonas</taxon>
    </lineage>
</organism>
<sequence length="1377" mass="161025">MADSIEKTDDFEKLSRLVDQCMNSDGEIEGITFDLKTKIKLLVNNMISLLNETDEFSELFNVLSRALYILFQSDQDSQTAYPNDMLPEKYDFTNINLQIVNQIAETVNLKNVKDLDGLIDKILKKKNNFKQLKALILSKLNLPDDTKIDDLVPKINEYFDKEEPSKDNKNKDSMNEDQLDEIYKTMENLKERYEVSKAQAKMFKTECKQKDELIRKMKDENKNLKGILKEIERENDQKNAEKDLERLTLNENDRYNNSLILVKFEEIKRELVSAQLENNDINRKIMKKEKKIQKLIDLCEQLRIENEELMAENQILKQKMSDSFELNTDIFNQSLSQNLSISSDLNHPQSNNADLESQINNLNNLVKEKDEQFRKCQKMLSELAKQYEIQNDELNHETECKFTLFDLIQRLLESNMLLESELKMSNNNKVEIQKQFDILKIQKNQLSQQLQNYQAINDENLNNDGETINDGIQNQVKGKFYCHKIMKGIQKIVEDNFSPVELNTVNKILDSQFDSDADKILATMKYIVKCFTETPEMKNLTDQLNSEKTFSNRLYSLILSQLKFINELSESRSVQKWLFDNDDFEWNRSMLQSQAVRMENYLSQSINNKLFTQTENTMNKKSNFFNELLPNEDETVPFSTRVSEYLAVYQDEGSNQAKDLYIMLIQCLTANEILQDFSTEARLICNEQLIEIQNLKESNYHQNKVNNSSDSLNYVNNNGNLPVDTKVANESGFLDITKMKERVAECEAVVENVKNILRKAILDGKDFTDLEKCIEMAEKVVLDQSSYQRELEMRLGKQKEDSDRNLSMTTEQIIMIRDEMKEMQEECQKKIDEDEKIIIALKEELEKRNNEVNQLRKSPTMDNSDNENSQNFNENQSIDFQIASQIEEKLRDEFDAVKAKYEKIVNSLRHDVSSLEKAIQERSQEFKNQIHNMKEKSKIKQAKLIKVINILRKQNNEIENQKSQMINEKSSIIEKINAERESDQKQIEILNNENNSLKDQISNSEAETKLLQWKIKSIEEKIQREKSLNESQMKMKMFSIESDYKNKIEQVNIQTRTSRQELLTYVCDLFKDMVDINQPLNEETVYSLLNKVKTKLTRLSHSSFVADSAMQELEEIKSILSHQNYEFQGSLKASSAVKQLCDHFSILNNKIKELEKESCLMKNDFQNIQKIQEKALQSHEWTEWSKRMMNSKCANQGFEIVNTPAKIRSKLEEVIFSSVNNKQLLRGLEILRSEKCLLLRATARNELTNFFVPSRKQRNIVPRLRHLIIISTFSKRLEKMSGHNQSRLSLYRNEIERNSNQPANQLNQKGNPNENNIYINSNPNNNQEDFHSITFLNQSSLKSPNAIKYRFENGTKGHISKKKQPLFSQFIMSPSNA</sequence>
<feature type="region of interest" description="Disordered" evidence="2">
    <location>
        <begin position="1301"/>
        <end position="1323"/>
    </location>
</feature>
<evidence type="ECO:0008006" key="5">
    <source>
        <dbReference type="Google" id="ProtNLM"/>
    </source>
</evidence>
<proteinExistence type="predicted"/>
<evidence type="ECO:0000256" key="1">
    <source>
        <dbReference type="SAM" id="Coils"/>
    </source>
</evidence>
<feature type="compositionally biased region" description="Low complexity" evidence="2">
    <location>
        <begin position="862"/>
        <end position="875"/>
    </location>
</feature>
<feature type="coiled-coil region" evidence="1">
    <location>
        <begin position="352"/>
        <end position="463"/>
    </location>
</feature>
<dbReference type="OrthoDB" id="10669432at2759"/>
<dbReference type="VEuPathDB" id="TrichDB:TRFO_15290"/>
<feature type="coiled-coil region" evidence="1">
    <location>
        <begin position="179"/>
        <end position="319"/>
    </location>
</feature>
<accession>A0A1J4KSV2</accession>
<feature type="coiled-coil region" evidence="1">
    <location>
        <begin position="898"/>
        <end position="1007"/>
    </location>
</feature>